<dbReference type="PANTHER" id="PTHR42877:SF4">
    <property type="entry name" value="FAD_NAD(P)-BINDING DOMAIN-CONTAINING PROTEIN-RELATED"/>
    <property type="match status" value="1"/>
</dbReference>
<evidence type="ECO:0000256" key="4">
    <source>
        <dbReference type="ARBA" id="ARBA00023002"/>
    </source>
</evidence>
<proteinExistence type="inferred from homology"/>
<dbReference type="GO" id="GO:0004499">
    <property type="term" value="F:N,N-dimethylaniline monooxygenase activity"/>
    <property type="evidence" value="ECO:0007669"/>
    <property type="project" value="InterPro"/>
</dbReference>
<dbReference type="PATRIC" id="fig|1415166.3.peg.2789"/>
<evidence type="ECO:0000256" key="3">
    <source>
        <dbReference type="ARBA" id="ARBA00022827"/>
    </source>
</evidence>
<evidence type="ECO:0000313" key="5">
    <source>
        <dbReference type="EMBL" id="AHH17513.1"/>
    </source>
</evidence>
<dbReference type="SUPFAM" id="SSF51905">
    <property type="entry name" value="FAD/NAD(P)-binding domain"/>
    <property type="match status" value="2"/>
</dbReference>
<organism evidence="5 6">
    <name type="scientific">Nocardia nova SH22a</name>
    <dbReference type="NCBI Taxonomy" id="1415166"/>
    <lineage>
        <taxon>Bacteria</taxon>
        <taxon>Bacillati</taxon>
        <taxon>Actinomycetota</taxon>
        <taxon>Actinomycetes</taxon>
        <taxon>Mycobacteriales</taxon>
        <taxon>Nocardiaceae</taxon>
        <taxon>Nocardia</taxon>
    </lineage>
</organism>
<dbReference type="InterPro" id="IPR036188">
    <property type="entry name" value="FAD/NAD-bd_sf"/>
</dbReference>
<dbReference type="HOGENOM" id="CLU_006937_7_1_11"/>
<name>W5TEU9_9NOCA</name>
<keyword evidence="3" id="KW-0274">FAD</keyword>
<keyword evidence="5" id="KW-0503">Monooxygenase</keyword>
<dbReference type="AlphaFoldDB" id="W5TEU9"/>
<evidence type="ECO:0000313" key="6">
    <source>
        <dbReference type="Proteomes" id="UP000019150"/>
    </source>
</evidence>
<reference evidence="5 6" key="1">
    <citation type="journal article" date="2014" name="Appl. Environ. Microbiol.">
        <title>Insights into the Microbial Degradation of Rubber and Gutta-Percha by Analysis of the Complete Genome of Nocardia nova SH22a.</title>
        <authorList>
            <person name="Luo Q."/>
            <person name="Hiessl S."/>
            <person name="Poehlein A."/>
            <person name="Daniel R."/>
            <person name="Steinbuchel A."/>
        </authorList>
    </citation>
    <scope>NUCLEOTIDE SEQUENCE [LARGE SCALE GENOMIC DNA]</scope>
    <source>
        <strain evidence="5">SH22a</strain>
    </source>
</reference>
<dbReference type="PRINTS" id="PR00411">
    <property type="entry name" value="PNDRDTASEI"/>
</dbReference>
<evidence type="ECO:0000256" key="2">
    <source>
        <dbReference type="ARBA" id="ARBA00022630"/>
    </source>
</evidence>
<dbReference type="STRING" id="1415166.NONO_c27210"/>
<dbReference type="InterPro" id="IPR020946">
    <property type="entry name" value="Flavin_mOase-like"/>
</dbReference>
<dbReference type="RefSeq" id="WP_025348984.1">
    <property type="nucleotide sequence ID" value="NZ_CP006850.1"/>
</dbReference>
<keyword evidence="6" id="KW-1185">Reference proteome</keyword>
<dbReference type="EMBL" id="CP006850">
    <property type="protein sequence ID" value="AHH17513.1"/>
    <property type="molecule type" value="Genomic_DNA"/>
</dbReference>
<evidence type="ECO:0000256" key="1">
    <source>
        <dbReference type="ARBA" id="ARBA00010139"/>
    </source>
</evidence>
<dbReference type="PANTHER" id="PTHR42877">
    <property type="entry name" value="L-ORNITHINE N(5)-MONOOXYGENASE-RELATED"/>
    <property type="match status" value="1"/>
</dbReference>
<dbReference type="Gene3D" id="3.50.50.60">
    <property type="entry name" value="FAD/NAD(P)-binding domain"/>
    <property type="match status" value="2"/>
</dbReference>
<dbReference type="GO" id="GO:0050660">
    <property type="term" value="F:flavin adenine dinucleotide binding"/>
    <property type="evidence" value="ECO:0007669"/>
    <property type="project" value="InterPro"/>
</dbReference>
<gene>
    <name evidence="5" type="ORF">NONO_c27210</name>
</gene>
<dbReference type="GO" id="GO:0050661">
    <property type="term" value="F:NADP binding"/>
    <property type="evidence" value="ECO:0007669"/>
    <property type="project" value="InterPro"/>
</dbReference>
<dbReference type="eggNOG" id="COG2072">
    <property type="taxonomic scope" value="Bacteria"/>
</dbReference>
<dbReference type="PRINTS" id="PR00368">
    <property type="entry name" value="FADPNR"/>
</dbReference>
<accession>W5TEU9</accession>
<dbReference type="Proteomes" id="UP000019150">
    <property type="component" value="Chromosome"/>
</dbReference>
<protein>
    <submittedName>
        <fullName evidence="5">Monooxygenase</fullName>
    </submittedName>
</protein>
<dbReference type="Pfam" id="PF00743">
    <property type="entry name" value="FMO-like"/>
    <property type="match status" value="1"/>
</dbReference>
<dbReference type="InterPro" id="IPR051209">
    <property type="entry name" value="FAD-bind_Monooxygenase_sf"/>
</dbReference>
<comment type="similarity">
    <text evidence="1">Belongs to the FAD-binding monooxygenase family.</text>
</comment>
<keyword evidence="4" id="KW-0560">Oxidoreductase</keyword>
<dbReference type="KEGG" id="nno:NONO_c27210"/>
<sequence>MTTEAPADAVDPIAGLPFSPPLTASDAELEAALAVANIPTLLLVIAQLTEDPTWLEGRFRPSRTVALNDNDTAGLDEDRQAQVRAAAFEILRDIRDGRRPTPPPPADDRIAPLLSLSLGEEVPAEYGALLAEEGGFRLRDELEWPGERPARADTMHVVVIGAGPSGIAAAAALAHLGIRFTVIERNESVGGVWNDNTYPGAGVDTPAHLYSFSFAPKPNWSRYYAKQPEVLDYFRSVAQRFGLERFVRFGTRVRSTVWQESTQTWAVDIENATGAETLTADAVISCVGALNEPAIPDLPGIDEFDGAMFHSARWDHSVDLTGKRVAIIGTGATAMQIVPAIADRTERTLVFQRTPQWVVPNGNYLRNVDEGIRLLMQQVPYYASFYRMRLIWQFQDKLLATLKRDPQWPHKDRSVNAANDKHRAFLTKAMTEQLGDDAAALQDTVVPGYPPYSKRILMDNEWISTIRRPDVELIAQRVSGFDSRHVLTADGARHRADVVVFATGFQSRKMLSTFDVRGREGATLRDRWGDDDASAYLGITVPGFPNFFIVGGPQTTPAHGGSALLQSECAVNYIVRTLVRMATENVSSVEVRADVAEHYDARVDAEHEQLVWTHPGTDNWYRNAKGRVINAIPWRLVDYRAMTEQPDLAEYVVRRR</sequence>
<keyword evidence="2" id="KW-0285">Flavoprotein</keyword>